<evidence type="ECO:0000259" key="5">
    <source>
        <dbReference type="Pfam" id="PF03330"/>
    </source>
</evidence>
<dbReference type="GO" id="GO:0000270">
    <property type="term" value="P:peptidoglycan metabolic process"/>
    <property type="evidence" value="ECO:0007669"/>
    <property type="project" value="UniProtKB-UniRule"/>
</dbReference>
<evidence type="ECO:0000256" key="1">
    <source>
        <dbReference type="ARBA" id="ARBA00023239"/>
    </source>
</evidence>
<dbReference type="EMBL" id="JAASQV010000002">
    <property type="protein sequence ID" value="NIJ65351.1"/>
    <property type="molecule type" value="Genomic_DNA"/>
</dbReference>
<reference evidence="6 7" key="1">
    <citation type="submission" date="2020-03" db="EMBL/GenBank/DDBJ databases">
        <title>Genomic Encyclopedia of Type Strains, Phase IV (KMG-IV): sequencing the most valuable type-strain genomes for metagenomic binning, comparative biology and taxonomic classification.</title>
        <authorList>
            <person name="Goeker M."/>
        </authorList>
    </citation>
    <scope>NUCLEOTIDE SEQUENCE [LARGE SCALE GENOMIC DNA]</scope>
    <source>
        <strain evidence="6 7">DSM 4733</strain>
    </source>
</reference>
<feature type="chain" id="PRO_5031658012" description="Endolytic peptidoglycan transglycosylase RlpA" evidence="3">
    <location>
        <begin position="19"/>
        <end position="132"/>
    </location>
</feature>
<comment type="similarity">
    <text evidence="3 4">Belongs to the RlpA family.</text>
</comment>
<comment type="function">
    <text evidence="3">Lytic transglycosylase with a strong preference for naked glycan strands that lack stem peptides.</text>
</comment>
<keyword evidence="6" id="KW-0449">Lipoprotein</keyword>
<keyword evidence="2 3" id="KW-0961">Cell wall biogenesis/degradation</keyword>
<evidence type="ECO:0000256" key="4">
    <source>
        <dbReference type="RuleBase" id="RU003495"/>
    </source>
</evidence>
<dbReference type="InterPro" id="IPR034718">
    <property type="entry name" value="RlpA"/>
</dbReference>
<keyword evidence="1 3" id="KW-0456">Lyase</keyword>
<dbReference type="InterPro" id="IPR009009">
    <property type="entry name" value="RlpA-like_DPBB"/>
</dbReference>
<dbReference type="HAMAP" id="MF_02071">
    <property type="entry name" value="RlpA"/>
    <property type="match status" value="1"/>
</dbReference>
<dbReference type="InterPro" id="IPR012997">
    <property type="entry name" value="RplA"/>
</dbReference>
<accession>A0A7X5ZVQ1</accession>
<dbReference type="EC" id="4.2.2.-" evidence="3"/>
<feature type="signal peptide" evidence="3">
    <location>
        <begin position="1"/>
        <end position="18"/>
    </location>
</feature>
<gene>
    <name evidence="3" type="primary">rlpA</name>
    <name evidence="6" type="ORF">FHR20_002313</name>
</gene>
<evidence type="ECO:0000313" key="7">
    <source>
        <dbReference type="Proteomes" id="UP000564677"/>
    </source>
</evidence>
<dbReference type="NCBIfam" id="TIGR00413">
    <property type="entry name" value="rlpA"/>
    <property type="match status" value="1"/>
</dbReference>
<keyword evidence="3" id="KW-0732">Signal</keyword>
<dbReference type="CDD" id="cd22268">
    <property type="entry name" value="DPBB_RlpA-like"/>
    <property type="match status" value="1"/>
</dbReference>
<evidence type="ECO:0000256" key="2">
    <source>
        <dbReference type="ARBA" id="ARBA00023316"/>
    </source>
</evidence>
<organism evidence="6 7">
    <name type="scientific">Sphingomonas leidyi</name>
    <dbReference type="NCBI Taxonomy" id="68569"/>
    <lineage>
        <taxon>Bacteria</taxon>
        <taxon>Pseudomonadati</taxon>
        <taxon>Pseudomonadota</taxon>
        <taxon>Alphaproteobacteria</taxon>
        <taxon>Sphingomonadales</taxon>
        <taxon>Sphingomonadaceae</taxon>
        <taxon>Sphingomonas</taxon>
    </lineage>
</organism>
<comment type="caution">
    <text evidence="6">The sequence shown here is derived from an EMBL/GenBank/DDBJ whole genome shotgun (WGS) entry which is preliminary data.</text>
</comment>
<dbReference type="PANTHER" id="PTHR34183">
    <property type="entry name" value="ENDOLYTIC PEPTIDOGLYCAN TRANSGLYCOSYLASE RLPA"/>
    <property type="match status" value="1"/>
</dbReference>
<dbReference type="Gene3D" id="2.40.40.10">
    <property type="entry name" value="RlpA-like domain"/>
    <property type="match status" value="1"/>
</dbReference>
<dbReference type="Pfam" id="PF03330">
    <property type="entry name" value="DPBB_1"/>
    <property type="match status" value="1"/>
</dbReference>
<evidence type="ECO:0000313" key="6">
    <source>
        <dbReference type="EMBL" id="NIJ65351.1"/>
    </source>
</evidence>
<dbReference type="PANTHER" id="PTHR34183:SF8">
    <property type="entry name" value="ENDOLYTIC PEPTIDOGLYCAN TRANSGLYCOSYLASE RLPA-RELATED"/>
    <property type="match status" value="1"/>
</dbReference>
<dbReference type="GO" id="GO:0071555">
    <property type="term" value="P:cell wall organization"/>
    <property type="evidence" value="ECO:0007669"/>
    <property type="project" value="UniProtKB-KW"/>
</dbReference>
<sequence precursor="true">MAFAVAAMLLSPCAISHANAPGLAPAAAIATGEASYYADRFASKRTASGEAYDPSDFTAAHRSLPFGTRVRVTNAASGRSVVVRINDRGPWDKSRLIDISRAAASEIGLVRRGRGTVSLALAEEEEAEAGQD</sequence>
<keyword evidence="7" id="KW-1185">Reference proteome</keyword>
<dbReference type="InterPro" id="IPR036908">
    <property type="entry name" value="RlpA-like_sf"/>
</dbReference>
<protein>
    <recommendedName>
        <fullName evidence="3">Endolytic peptidoglycan transglycosylase RlpA</fullName>
        <ecNumber evidence="3">4.2.2.-</ecNumber>
    </recommendedName>
</protein>
<dbReference type="Proteomes" id="UP000564677">
    <property type="component" value="Unassembled WGS sequence"/>
</dbReference>
<dbReference type="GO" id="GO:0008932">
    <property type="term" value="F:lytic endotransglycosylase activity"/>
    <property type="evidence" value="ECO:0007669"/>
    <property type="project" value="UniProtKB-UniRule"/>
</dbReference>
<dbReference type="RefSeq" id="WP_167299762.1">
    <property type="nucleotide sequence ID" value="NZ_JAASQV010000002.1"/>
</dbReference>
<dbReference type="AlphaFoldDB" id="A0A7X5ZVQ1"/>
<dbReference type="SUPFAM" id="SSF50685">
    <property type="entry name" value="Barwin-like endoglucanases"/>
    <property type="match status" value="1"/>
</dbReference>
<name>A0A7X5ZVQ1_9SPHN</name>
<evidence type="ECO:0000256" key="3">
    <source>
        <dbReference type="HAMAP-Rule" id="MF_02071"/>
    </source>
</evidence>
<proteinExistence type="inferred from homology"/>
<feature type="domain" description="RlpA-like protein double-psi beta-barrel" evidence="5">
    <location>
        <begin position="30"/>
        <end position="118"/>
    </location>
</feature>